<feature type="transmembrane region" description="Helical" evidence="1">
    <location>
        <begin position="59"/>
        <end position="82"/>
    </location>
</feature>
<proteinExistence type="predicted"/>
<reference evidence="2 3" key="1">
    <citation type="journal article" date="2017" name="ISME J.">
        <title>Potential for microbial H2 and metal transformations associated with novel bacteria and archaea in deep terrestrial subsurface sediments.</title>
        <authorList>
            <person name="Hernsdorf A.W."/>
            <person name="Amano Y."/>
            <person name="Miyakawa K."/>
            <person name="Ise K."/>
            <person name="Suzuki Y."/>
            <person name="Anantharaman K."/>
            <person name="Probst A."/>
            <person name="Burstein D."/>
            <person name="Thomas B.C."/>
            <person name="Banfield J.F."/>
        </authorList>
    </citation>
    <scope>NUCLEOTIDE SEQUENCE [LARGE SCALE GENOMIC DNA]</scope>
    <source>
        <strain evidence="2">HGW-Kuenenbacteria-1</strain>
    </source>
</reference>
<dbReference type="Proteomes" id="UP000233414">
    <property type="component" value="Unassembled WGS sequence"/>
</dbReference>
<dbReference type="Gene3D" id="1.10.4030.10">
    <property type="entry name" value="Porin chaperone SurA, peptide-binding domain"/>
    <property type="match status" value="1"/>
</dbReference>
<keyword evidence="1" id="KW-0472">Membrane</keyword>
<sequence>MIDNNQQKEKQAKWREIILNIIKEKSNFPKQIQKKEGIVENKKEIKKIKIKKPKTKRNIYKLVVFIFLAIIWFLISFGIGLYKYNWDSETIIKITRIIPYPAIIIKNKEINNYKLIKYSEFQENFKATKLFFQKQKQADSTFQILSDKILKENISEMMIEDYFIFETLKKNRVIIKKEEVDNKIQEIIKQVGSEQQFEKIVKNLYNWDLTQFKEKAIKQMISQEKIEKVIAPKKLREWLNEQLKTIKIYKFI</sequence>
<keyword evidence="1" id="KW-0812">Transmembrane</keyword>
<dbReference type="InterPro" id="IPR027304">
    <property type="entry name" value="Trigger_fact/SurA_dom_sf"/>
</dbReference>
<keyword evidence="1" id="KW-1133">Transmembrane helix</keyword>
<dbReference type="EMBL" id="PGYQ01000001">
    <property type="protein sequence ID" value="PKL72692.1"/>
    <property type="molecule type" value="Genomic_DNA"/>
</dbReference>
<protein>
    <submittedName>
        <fullName evidence="2">Uncharacterized protein</fullName>
    </submittedName>
</protein>
<dbReference type="SUPFAM" id="SSF109998">
    <property type="entry name" value="Triger factor/SurA peptide-binding domain-like"/>
    <property type="match status" value="1"/>
</dbReference>
<organism evidence="2 3">
    <name type="scientific">Candidatus Kuenenbacteria bacterium HGW-Kuenenbacteria-1</name>
    <dbReference type="NCBI Taxonomy" id="2013812"/>
    <lineage>
        <taxon>Bacteria</taxon>
        <taxon>Candidatus Kueneniibacteriota</taxon>
    </lineage>
</organism>
<evidence type="ECO:0000256" key="1">
    <source>
        <dbReference type="SAM" id="Phobius"/>
    </source>
</evidence>
<evidence type="ECO:0000313" key="3">
    <source>
        <dbReference type="Proteomes" id="UP000233414"/>
    </source>
</evidence>
<dbReference type="AlphaFoldDB" id="A0A2N1UPC7"/>
<comment type="caution">
    <text evidence="2">The sequence shown here is derived from an EMBL/GenBank/DDBJ whole genome shotgun (WGS) entry which is preliminary data.</text>
</comment>
<accession>A0A2N1UPC7</accession>
<gene>
    <name evidence="2" type="ORF">CVV26_00280</name>
</gene>
<name>A0A2N1UPC7_9BACT</name>
<evidence type="ECO:0000313" key="2">
    <source>
        <dbReference type="EMBL" id="PKL72692.1"/>
    </source>
</evidence>